<keyword evidence="13" id="KW-0812">Transmembrane</keyword>
<dbReference type="EMBL" id="FOWR01000013">
    <property type="protein sequence ID" value="SFP35411.1"/>
    <property type="molecule type" value="Genomic_DNA"/>
</dbReference>
<evidence type="ECO:0000256" key="4">
    <source>
        <dbReference type="ARBA" id="ARBA00022679"/>
    </source>
</evidence>
<evidence type="ECO:0000256" key="5">
    <source>
        <dbReference type="ARBA" id="ARBA00022741"/>
    </source>
</evidence>
<feature type="domain" description="Response regulatory" evidence="15">
    <location>
        <begin position="641"/>
        <end position="757"/>
    </location>
</feature>
<dbReference type="InterPro" id="IPR003594">
    <property type="entry name" value="HATPase_dom"/>
</dbReference>
<dbReference type="InterPro" id="IPR036890">
    <property type="entry name" value="HATPase_C_sf"/>
</dbReference>
<dbReference type="Pfam" id="PF02518">
    <property type="entry name" value="HATPase_c"/>
    <property type="match status" value="1"/>
</dbReference>
<evidence type="ECO:0000256" key="12">
    <source>
        <dbReference type="SAM" id="Coils"/>
    </source>
</evidence>
<dbReference type="InterPro" id="IPR033414">
    <property type="entry name" value="Sensor_dom"/>
</dbReference>
<dbReference type="PROSITE" id="PS50110">
    <property type="entry name" value="RESPONSE_REGULATORY"/>
    <property type="match status" value="2"/>
</dbReference>
<dbReference type="RefSeq" id="WP_017008344.1">
    <property type="nucleotide sequence ID" value="NZ_FOWR01000013.1"/>
</dbReference>
<evidence type="ECO:0000256" key="3">
    <source>
        <dbReference type="ARBA" id="ARBA00022553"/>
    </source>
</evidence>
<dbReference type="SMART" id="SM00388">
    <property type="entry name" value="HisKA"/>
    <property type="match status" value="1"/>
</dbReference>
<keyword evidence="5" id="KW-0547">Nucleotide-binding</keyword>
<protein>
    <recommendedName>
        <fullName evidence="10">Sensory/regulatory protein RpfC</fullName>
        <ecNumber evidence="2">2.7.13.3</ecNumber>
    </recommendedName>
</protein>
<dbReference type="CDD" id="cd16922">
    <property type="entry name" value="HATPase_EvgS-ArcB-TorS-like"/>
    <property type="match status" value="1"/>
</dbReference>
<organism evidence="16 17">
    <name type="scientific">Enterovibrio norvegicus DSM 15893</name>
    <dbReference type="NCBI Taxonomy" id="1121869"/>
    <lineage>
        <taxon>Bacteria</taxon>
        <taxon>Pseudomonadati</taxon>
        <taxon>Pseudomonadota</taxon>
        <taxon>Gammaproteobacteria</taxon>
        <taxon>Vibrionales</taxon>
        <taxon>Vibrionaceae</taxon>
        <taxon>Enterovibrio</taxon>
    </lineage>
</organism>
<evidence type="ECO:0000256" key="1">
    <source>
        <dbReference type="ARBA" id="ARBA00000085"/>
    </source>
</evidence>
<evidence type="ECO:0000259" key="14">
    <source>
        <dbReference type="PROSITE" id="PS50109"/>
    </source>
</evidence>
<evidence type="ECO:0000313" key="17">
    <source>
        <dbReference type="Proteomes" id="UP000182692"/>
    </source>
</evidence>
<dbReference type="SUPFAM" id="SSF55874">
    <property type="entry name" value="ATPase domain of HSP90 chaperone/DNA topoisomerase II/histidine kinase"/>
    <property type="match status" value="1"/>
</dbReference>
<dbReference type="CDD" id="cd00082">
    <property type="entry name" value="HisKA"/>
    <property type="match status" value="1"/>
</dbReference>
<evidence type="ECO:0000256" key="8">
    <source>
        <dbReference type="ARBA" id="ARBA00023012"/>
    </source>
</evidence>
<comment type="subunit">
    <text evidence="9">At low DSF concentrations, interacts with RpfF.</text>
</comment>
<dbReference type="Gene3D" id="3.30.565.10">
    <property type="entry name" value="Histidine kinase-like ATPase, C-terminal domain"/>
    <property type="match status" value="1"/>
</dbReference>
<dbReference type="FunFam" id="3.30.565.10:FF:000010">
    <property type="entry name" value="Sensor histidine kinase RcsC"/>
    <property type="match status" value="1"/>
</dbReference>
<accession>A0A1I5PPH2</accession>
<dbReference type="Proteomes" id="UP000182692">
    <property type="component" value="Unassembled WGS sequence"/>
</dbReference>
<dbReference type="GO" id="GO:0000155">
    <property type="term" value="F:phosphorelay sensor kinase activity"/>
    <property type="evidence" value="ECO:0007669"/>
    <property type="project" value="InterPro"/>
</dbReference>
<dbReference type="STRING" id="1121869.SAMN03084138_01977"/>
<dbReference type="PROSITE" id="PS50109">
    <property type="entry name" value="HIS_KIN"/>
    <property type="match status" value="1"/>
</dbReference>
<dbReference type="InterPro" id="IPR011006">
    <property type="entry name" value="CheY-like_superfamily"/>
</dbReference>
<keyword evidence="4" id="KW-0808">Transferase</keyword>
<dbReference type="Gene3D" id="3.40.50.2300">
    <property type="match status" value="2"/>
</dbReference>
<evidence type="ECO:0000256" key="10">
    <source>
        <dbReference type="ARBA" id="ARBA00068150"/>
    </source>
</evidence>
<evidence type="ECO:0000256" key="13">
    <source>
        <dbReference type="SAM" id="Phobius"/>
    </source>
</evidence>
<dbReference type="InterPro" id="IPR004358">
    <property type="entry name" value="Sig_transdc_His_kin-like_C"/>
</dbReference>
<dbReference type="SMART" id="SM00387">
    <property type="entry name" value="HATPase_c"/>
    <property type="match status" value="1"/>
</dbReference>
<dbReference type="FunFam" id="1.10.287.130:FF:000002">
    <property type="entry name" value="Two-component osmosensing histidine kinase"/>
    <property type="match status" value="1"/>
</dbReference>
<dbReference type="InterPro" id="IPR003661">
    <property type="entry name" value="HisK_dim/P_dom"/>
</dbReference>
<evidence type="ECO:0000259" key="15">
    <source>
        <dbReference type="PROSITE" id="PS50110"/>
    </source>
</evidence>
<evidence type="ECO:0000256" key="6">
    <source>
        <dbReference type="ARBA" id="ARBA00022777"/>
    </source>
</evidence>
<dbReference type="SUPFAM" id="SSF52172">
    <property type="entry name" value="CheY-like"/>
    <property type="match status" value="2"/>
</dbReference>
<evidence type="ECO:0000313" key="16">
    <source>
        <dbReference type="EMBL" id="SFP35411.1"/>
    </source>
</evidence>
<keyword evidence="8" id="KW-0902">Two-component regulatory system</keyword>
<feature type="modified residue" description="4-aspartylphosphate" evidence="11">
    <location>
        <position position="544"/>
    </location>
</feature>
<evidence type="ECO:0000256" key="11">
    <source>
        <dbReference type="PROSITE-ProRule" id="PRU00169"/>
    </source>
</evidence>
<keyword evidence="13" id="KW-1133">Transmembrane helix</keyword>
<evidence type="ECO:0000256" key="2">
    <source>
        <dbReference type="ARBA" id="ARBA00012438"/>
    </source>
</evidence>
<evidence type="ECO:0000256" key="9">
    <source>
        <dbReference type="ARBA" id="ARBA00064003"/>
    </source>
</evidence>
<feature type="domain" description="Response regulatory" evidence="15">
    <location>
        <begin position="490"/>
        <end position="611"/>
    </location>
</feature>
<proteinExistence type="predicted"/>
<dbReference type="SMART" id="SM00448">
    <property type="entry name" value="REC"/>
    <property type="match status" value="2"/>
</dbReference>
<feature type="modified residue" description="4-aspartylphosphate" evidence="11">
    <location>
        <position position="690"/>
    </location>
</feature>
<keyword evidence="13" id="KW-0472">Membrane</keyword>
<feature type="transmembrane region" description="Helical" evidence="13">
    <location>
        <begin position="150"/>
        <end position="174"/>
    </location>
</feature>
<feature type="domain" description="Histidine kinase" evidence="14">
    <location>
        <begin position="251"/>
        <end position="472"/>
    </location>
</feature>
<dbReference type="Gene3D" id="1.10.287.130">
    <property type="match status" value="1"/>
</dbReference>
<dbReference type="InterPro" id="IPR036097">
    <property type="entry name" value="HisK_dim/P_sf"/>
</dbReference>
<dbReference type="InterPro" id="IPR005467">
    <property type="entry name" value="His_kinase_dom"/>
</dbReference>
<reference evidence="16 17" key="1">
    <citation type="submission" date="2016-10" db="EMBL/GenBank/DDBJ databases">
        <authorList>
            <person name="de Groot N.N."/>
        </authorList>
    </citation>
    <scope>NUCLEOTIDE SEQUENCE [LARGE SCALE GENOMIC DNA]</scope>
    <source>
        <strain evidence="16 17">DSM 15893</strain>
    </source>
</reference>
<dbReference type="OrthoDB" id="9810730at2"/>
<feature type="coiled-coil region" evidence="12">
    <location>
        <begin position="217"/>
        <end position="251"/>
    </location>
</feature>
<name>A0A1I5PPH2_9GAMM</name>
<gene>
    <name evidence="16" type="ORF">SAMN03084138_01977</name>
</gene>
<dbReference type="Pfam" id="PF00512">
    <property type="entry name" value="HisKA"/>
    <property type="match status" value="1"/>
</dbReference>
<comment type="catalytic activity">
    <reaction evidence="1">
        <text>ATP + protein L-histidine = ADP + protein N-phospho-L-histidine.</text>
        <dbReference type="EC" id="2.7.13.3"/>
    </reaction>
</comment>
<dbReference type="InterPro" id="IPR001789">
    <property type="entry name" value="Sig_transdc_resp-reg_receiver"/>
</dbReference>
<dbReference type="PANTHER" id="PTHR45339:SF1">
    <property type="entry name" value="HYBRID SIGNAL TRANSDUCTION HISTIDINE KINASE J"/>
    <property type="match status" value="1"/>
</dbReference>
<keyword evidence="7" id="KW-0067">ATP-binding</keyword>
<sequence>MLNKKEKVRQPVSIAARLVGRILLVCTLLAFLVAAFALYLDYKSKSEQVREHALLIQQTDLASITNSVWQEDTKQLSVIVEGILRDPDVSYVKVFDNERVLAEQGSIPNTPKLAYQWPLVHEQFGKNYNLGYMQLEVGLQGIYNSLTERFVILLLFLGGATLILGGLVFAIVYADVVKPLTWIAHSVTKFDADHLPKPIKQPQRALGEELVILYEQYNDTVEKIRVYNTELNDAKEQAEVANQKKSEFLANMSHEIRTPMNGIIGMASLLKGTKLDEEQREFIEMLETSSLSLLDIINDILDFSKIEAGKLDLDILELNLFELNKDIEHLFKLRTKEKSIDFRCNIDEVLSPLLMGDAPRLRQVMINLVGNAVKFTERGRIDVNIRLVEEEGDRITVLFEVLDTGIGIPEHKQSQVFEKFEQADGSMSRNFGGTGLGLAISSQIVELMGGSLKLESKEGVGSRFFFSTTFDRAEAPEATPIDALMFSDAAMLLVDDSRLNMRITSAQLSNLGCQVTCCVHPEDAEGMIAERIETSKPFKIVILDKLMPGTDGFSVASQLQSRFGKRCPNMIMITAAPEVHDTVKLDSFNIQGYLSRPYKFNDLKNVLIRILRSQQPQLDVVPLKEASNRLGSNTNNTYSGRILVVEDTLVNQRVTQAMLTRLGVDVVVAENGKIAVDLCEAEAFDLILMDCQMPIMDGYQASRLIRDHDLAPQTPIVALTANATAHDKEECLKSGMDDYIAKPVSKANLERVIKLHMPGASEEQAQTI</sequence>
<dbReference type="AlphaFoldDB" id="A0A1I5PPH2"/>
<dbReference type="Pfam" id="PF00072">
    <property type="entry name" value="Response_reg"/>
    <property type="match status" value="2"/>
</dbReference>
<keyword evidence="3 11" id="KW-0597">Phosphoprotein</keyword>
<dbReference type="Pfam" id="PF17149">
    <property type="entry name" value="CHASE5"/>
    <property type="match status" value="1"/>
</dbReference>
<keyword evidence="6 16" id="KW-0418">Kinase</keyword>
<dbReference type="PANTHER" id="PTHR45339">
    <property type="entry name" value="HYBRID SIGNAL TRANSDUCTION HISTIDINE KINASE J"/>
    <property type="match status" value="1"/>
</dbReference>
<dbReference type="EC" id="2.7.13.3" evidence="2"/>
<dbReference type="CDD" id="cd17546">
    <property type="entry name" value="REC_hyHK_CKI1_RcsC-like"/>
    <property type="match status" value="1"/>
</dbReference>
<dbReference type="PRINTS" id="PR00344">
    <property type="entry name" value="BCTRLSENSOR"/>
</dbReference>
<keyword evidence="12" id="KW-0175">Coiled coil</keyword>
<feature type="transmembrane region" description="Helical" evidence="13">
    <location>
        <begin position="20"/>
        <end position="40"/>
    </location>
</feature>
<dbReference type="SUPFAM" id="SSF47384">
    <property type="entry name" value="Homodimeric domain of signal transducing histidine kinase"/>
    <property type="match status" value="1"/>
</dbReference>
<evidence type="ECO:0000256" key="7">
    <source>
        <dbReference type="ARBA" id="ARBA00022840"/>
    </source>
</evidence>
<dbReference type="GeneID" id="35870203"/>
<dbReference type="GO" id="GO:0005524">
    <property type="term" value="F:ATP binding"/>
    <property type="evidence" value="ECO:0007669"/>
    <property type="project" value="UniProtKB-KW"/>
</dbReference>